<comment type="caution">
    <text evidence="1">The sequence shown here is derived from an EMBL/GenBank/DDBJ whole genome shotgun (WGS) entry which is preliminary data.</text>
</comment>
<reference evidence="1 2" key="1">
    <citation type="submission" date="2017-07" db="EMBL/GenBank/DDBJ databases">
        <title>Phylogenetic study on the rhizospheric bacterium Ochrobactrum sp. A44.</title>
        <authorList>
            <person name="Krzyzanowska D.M."/>
            <person name="Ossowicki A."/>
            <person name="Rajewska M."/>
            <person name="Maciag T."/>
            <person name="Kaczynski Z."/>
            <person name="Czerwicka M."/>
            <person name="Jafra S."/>
        </authorList>
    </citation>
    <scope>NUCLEOTIDE SEQUENCE [LARGE SCALE GENOMIC DNA]</scope>
    <source>
        <strain evidence="1 2">CCUG 30717</strain>
    </source>
</reference>
<evidence type="ECO:0000313" key="2">
    <source>
        <dbReference type="Proteomes" id="UP000216188"/>
    </source>
</evidence>
<sequence>MNIRTTQTLSPGRLHGLPGLLLGIHAGLTQSWVFTGSRSAYQLEMSHSILWPFARLSGMIGGAVNRTSFWRSCNPGQVAR</sequence>
<accession>A0A256G5W1</accession>
<keyword evidence="2" id="KW-1185">Reference proteome</keyword>
<gene>
    <name evidence="1" type="ORF">CEV34_4315</name>
</gene>
<evidence type="ECO:0000313" key="1">
    <source>
        <dbReference type="EMBL" id="OYR22483.1"/>
    </source>
</evidence>
<proteinExistence type="predicted"/>
<dbReference type="AlphaFoldDB" id="A0A256G5W1"/>
<dbReference type="EMBL" id="NNRM01000044">
    <property type="protein sequence ID" value="OYR22483.1"/>
    <property type="molecule type" value="Genomic_DNA"/>
</dbReference>
<name>A0A256G5W1_9HYPH</name>
<dbReference type="Proteomes" id="UP000216188">
    <property type="component" value="Unassembled WGS sequence"/>
</dbReference>
<organism evidence="1 2">
    <name type="scientific">Brucella pseudogrignonensis</name>
    <dbReference type="NCBI Taxonomy" id="419475"/>
    <lineage>
        <taxon>Bacteria</taxon>
        <taxon>Pseudomonadati</taxon>
        <taxon>Pseudomonadota</taxon>
        <taxon>Alphaproteobacteria</taxon>
        <taxon>Hyphomicrobiales</taxon>
        <taxon>Brucellaceae</taxon>
        <taxon>Brucella/Ochrobactrum group</taxon>
        <taxon>Brucella</taxon>
    </lineage>
</organism>
<protein>
    <submittedName>
        <fullName evidence="1">Uncharacterized protein</fullName>
    </submittedName>
</protein>